<dbReference type="GO" id="GO:0031464">
    <property type="term" value="C:Cul4A-RING E3 ubiquitin ligase complex"/>
    <property type="evidence" value="ECO:0007669"/>
    <property type="project" value="TreeGrafter"/>
</dbReference>
<organism evidence="24 25">
    <name type="scientific">Arabidopsis arenosa</name>
    <name type="common">Sand rock-cress</name>
    <name type="synonym">Cardaminopsis arenosa</name>
    <dbReference type="NCBI Taxonomy" id="38785"/>
    <lineage>
        <taxon>Eukaryota</taxon>
        <taxon>Viridiplantae</taxon>
        <taxon>Streptophyta</taxon>
        <taxon>Embryophyta</taxon>
        <taxon>Tracheophyta</taxon>
        <taxon>Spermatophyta</taxon>
        <taxon>Magnoliopsida</taxon>
        <taxon>eudicotyledons</taxon>
        <taxon>Gunneridae</taxon>
        <taxon>Pentapetalae</taxon>
        <taxon>rosids</taxon>
        <taxon>malvids</taxon>
        <taxon>Brassicales</taxon>
        <taxon>Brassicaceae</taxon>
        <taxon>Camelineae</taxon>
        <taxon>Arabidopsis</taxon>
    </lineage>
</organism>
<evidence type="ECO:0000313" key="24">
    <source>
        <dbReference type="EMBL" id="CAE5957203.1"/>
    </source>
</evidence>
<evidence type="ECO:0000256" key="5">
    <source>
        <dbReference type="ARBA" id="ARBA00012152"/>
    </source>
</evidence>
<feature type="transmembrane region" description="Helical" evidence="21">
    <location>
        <begin position="362"/>
        <end position="381"/>
    </location>
</feature>
<evidence type="ECO:0000256" key="12">
    <source>
        <dbReference type="ARBA" id="ARBA00022801"/>
    </source>
</evidence>
<comment type="similarity">
    <text evidence="4">Belongs to the 4-toluene sulfonate uptake permease (TSUP) (TC 2.A.102) family.</text>
</comment>
<dbReference type="GO" id="GO:0042546">
    <property type="term" value="P:cell wall biogenesis"/>
    <property type="evidence" value="ECO:0007669"/>
    <property type="project" value="InterPro"/>
</dbReference>
<feature type="signal peptide" evidence="22">
    <location>
        <begin position="1"/>
        <end position="33"/>
    </location>
</feature>
<feature type="transmembrane region" description="Helical" evidence="21">
    <location>
        <begin position="396"/>
        <end position="414"/>
    </location>
</feature>
<evidence type="ECO:0000256" key="9">
    <source>
        <dbReference type="ARBA" id="ARBA00022679"/>
    </source>
</evidence>
<evidence type="ECO:0000256" key="4">
    <source>
        <dbReference type="ARBA" id="ARBA00009142"/>
    </source>
</evidence>
<dbReference type="GO" id="GO:0016567">
    <property type="term" value="P:protein ubiquitination"/>
    <property type="evidence" value="ECO:0007669"/>
    <property type="project" value="TreeGrafter"/>
</dbReference>
<keyword evidence="10 21" id="KW-0812">Transmembrane</keyword>
<keyword evidence="9" id="KW-0808">Transferase</keyword>
<evidence type="ECO:0000256" key="8">
    <source>
        <dbReference type="ARBA" id="ARBA00022525"/>
    </source>
</evidence>
<dbReference type="GO" id="GO:0016020">
    <property type="term" value="C:membrane"/>
    <property type="evidence" value="ECO:0007669"/>
    <property type="project" value="UniProtKB-SubCell"/>
</dbReference>
<evidence type="ECO:0000256" key="16">
    <source>
        <dbReference type="ARBA" id="ARBA00023180"/>
    </source>
</evidence>
<reference evidence="24" key="1">
    <citation type="submission" date="2021-01" db="EMBL/GenBank/DDBJ databases">
        <authorList>
            <person name="Bezrukov I."/>
        </authorList>
    </citation>
    <scope>NUCLEOTIDE SEQUENCE</scope>
</reference>
<keyword evidence="15" id="KW-1015">Disulfide bond</keyword>
<keyword evidence="6" id="KW-0134">Cell wall</keyword>
<protein>
    <recommendedName>
        <fullName evidence="5">xyloglucan:xyloglucosyl transferase</fullName>
        <ecNumber evidence="5">2.4.1.207</ecNumber>
    </recommendedName>
</protein>
<evidence type="ECO:0000256" key="20">
    <source>
        <dbReference type="PIRSR" id="PIRSR608264-1"/>
    </source>
</evidence>
<evidence type="ECO:0000256" key="19">
    <source>
        <dbReference type="ARBA" id="ARBA00034022"/>
    </source>
</evidence>
<dbReference type="PANTHER" id="PTHR14255">
    <property type="entry name" value="CEREBLON"/>
    <property type="match status" value="1"/>
</dbReference>
<dbReference type="PRINTS" id="PR00737">
    <property type="entry name" value="GLHYDRLASE16"/>
</dbReference>
<evidence type="ECO:0000256" key="21">
    <source>
        <dbReference type="SAM" id="Phobius"/>
    </source>
</evidence>
<evidence type="ECO:0000256" key="7">
    <source>
        <dbReference type="ARBA" id="ARBA00022523"/>
    </source>
</evidence>
<dbReference type="Pfam" id="PF00722">
    <property type="entry name" value="Glyco_hydro_16"/>
    <property type="match status" value="1"/>
</dbReference>
<dbReference type="GO" id="GO:0016762">
    <property type="term" value="F:xyloglucan:xyloglucosyl transferase activity"/>
    <property type="evidence" value="ECO:0007669"/>
    <property type="project" value="UniProtKB-EC"/>
</dbReference>
<dbReference type="PROSITE" id="PS01034">
    <property type="entry name" value="GH16_1"/>
    <property type="match status" value="1"/>
</dbReference>
<feature type="active site" description="Proton donor" evidence="20">
    <location>
        <position position="120"/>
    </location>
</feature>
<dbReference type="Pfam" id="PF01925">
    <property type="entry name" value="TauE"/>
    <property type="match status" value="2"/>
</dbReference>
<evidence type="ECO:0000259" key="23">
    <source>
        <dbReference type="PROSITE" id="PS51762"/>
    </source>
</evidence>
<dbReference type="Proteomes" id="UP000682877">
    <property type="component" value="Chromosome 1"/>
</dbReference>
<evidence type="ECO:0000313" key="25">
    <source>
        <dbReference type="Proteomes" id="UP000682877"/>
    </source>
</evidence>
<feature type="chain" id="PRO_5035878727" description="xyloglucan:xyloglucosyl transferase" evidence="22">
    <location>
        <begin position="34"/>
        <end position="714"/>
    </location>
</feature>
<evidence type="ECO:0000256" key="17">
    <source>
        <dbReference type="ARBA" id="ARBA00023295"/>
    </source>
</evidence>
<evidence type="ECO:0000256" key="15">
    <source>
        <dbReference type="ARBA" id="ARBA00023157"/>
    </source>
</evidence>
<dbReference type="GO" id="GO:0048046">
    <property type="term" value="C:apoplast"/>
    <property type="evidence" value="ECO:0007669"/>
    <property type="project" value="UniProtKB-SubCell"/>
</dbReference>
<sequence>METQRRIITSCSSMAALFLFMTALMASCSSIAASPTQSFEDNFNIMWSENHFTTSEDGEIWNLSLDNDTGCGFQTKHMYRFGWFSMKLKLVGGDSAGVVTAYYMCSENGAGPERDEIDFEFLGNRTGQPYIIQTNVYKNGTGNREMRHSLWFDPTKDYHTYSLLWNNHQLVFFVDRVPIRVYKNSDKVPNNDFFPNQKPMYLFSSIWNADDWATRGGLEKTDWKKAPFVSSYKDFAVEGCRWKDPFPACVSTTTENWWDQYDAWHLSKTQKMDYAWVQRNLVVYDYCKDNENQILNTTSQWLHFPPNLNKSTIEFSIPTIIAAVLSFFAASISSAGGIGGGGIFLSIMTIIAGLEMKTASSFSAFMVTGVSIANVGCNLFVRNPKSRDKTLIDFDLALTLQPCLLLGVSIGVICNRMFPNWLVLFLFAVFLAWSTMKTCKKGVSYWNLESERAKIRSRRDDDGIEGARSPLLSDEREDVGQGGMIRFPWMKLGVLVIIWLLFFAINLFRGNKYGQGIISIKPCGGLYWFLSTLQVPLTIFFTLWIYFSDNVQSNHTSHSNQDSEKEIGVGGRQNKLMLPVMALLAGVLGGLFGIGGGMLISPLLLQIGIAPEVTAATCSFMVLFSSSMSAIQYLLLGMEHAGTAAIFALVCFVASLVGLMVVKKVIAKYGRASIIVFAVGIVMALSTILMTTHGALNVWKDFVSGGYMGFKFPC</sequence>
<keyword evidence="7" id="KW-0052">Apoplast</keyword>
<name>A0A8S1ZGZ4_ARAAE</name>
<evidence type="ECO:0000256" key="13">
    <source>
        <dbReference type="ARBA" id="ARBA00022989"/>
    </source>
</evidence>
<dbReference type="InterPro" id="IPR010713">
    <property type="entry name" value="XET_C"/>
</dbReference>
<feature type="active site" description="Nucleophile" evidence="20">
    <location>
        <position position="116"/>
    </location>
</feature>
<evidence type="ECO:0000256" key="3">
    <source>
        <dbReference type="ARBA" id="ARBA00004271"/>
    </source>
</evidence>
<evidence type="ECO:0000256" key="18">
    <source>
        <dbReference type="ARBA" id="ARBA00023316"/>
    </source>
</evidence>
<comment type="subcellular location">
    <subcellularLocation>
        <location evidence="1">Membrane</location>
        <topology evidence="1">Multi-pass membrane protein</topology>
    </subcellularLocation>
    <subcellularLocation>
        <location evidence="2">Secreted</location>
        <location evidence="2">Cell wall</location>
    </subcellularLocation>
    <subcellularLocation>
        <location evidence="3">Secreted</location>
        <location evidence="3">Extracellular space</location>
        <location evidence="3">Apoplast</location>
    </subcellularLocation>
</comment>
<keyword evidence="11 22" id="KW-0732">Signal</keyword>
<dbReference type="GO" id="GO:0010411">
    <property type="term" value="P:xyloglucan metabolic process"/>
    <property type="evidence" value="ECO:0007669"/>
    <property type="project" value="InterPro"/>
</dbReference>
<dbReference type="AlphaFoldDB" id="A0A8S1ZGZ4"/>
<evidence type="ECO:0000256" key="6">
    <source>
        <dbReference type="ARBA" id="ARBA00022512"/>
    </source>
</evidence>
<keyword evidence="18" id="KW-0961">Cell wall biogenesis/degradation</keyword>
<feature type="transmembrane region" description="Helical" evidence="21">
    <location>
        <begin position="320"/>
        <end position="350"/>
    </location>
</feature>
<dbReference type="PROSITE" id="PS51762">
    <property type="entry name" value="GH16_2"/>
    <property type="match status" value="1"/>
</dbReference>
<feature type="transmembrane region" description="Helical" evidence="21">
    <location>
        <begin position="674"/>
        <end position="696"/>
    </location>
</feature>
<dbReference type="EMBL" id="LR999451">
    <property type="protein sequence ID" value="CAE5957203.1"/>
    <property type="molecule type" value="Genomic_DNA"/>
</dbReference>
<dbReference type="GO" id="GO:0071555">
    <property type="term" value="P:cell wall organization"/>
    <property type="evidence" value="ECO:0007669"/>
    <property type="project" value="UniProtKB-KW"/>
</dbReference>
<gene>
    <name evidence="24" type="ORF">AARE701A_LOCUS928</name>
</gene>
<dbReference type="GO" id="GO:0004553">
    <property type="term" value="F:hydrolase activity, hydrolyzing O-glycosyl compounds"/>
    <property type="evidence" value="ECO:0007669"/>
    <property type="project" value="InterPro"/>
</dbReference>
<keyword evidence="13 21" id="KW-1133">Transmembrane helix</keyword>
<evidence type="ECO:0000256" key="11">
    <source>
        <dbReference type="ARBA" id="ARBA00022729"/>
    </source>
</evidence>
<keyword evidence="17" id="KW-0326">Glycosidase</keyword>
<dbReference type="InterPro" id="IPR008264">
    <property type="entry name" value="Beta_glucanase"/>
</dbReference>
<dbReference type="InterPro" id="IPR008263">
    <property type="entry name" value="GH16_AS"/>
</dbReference>
<dbReference type="EC" id="2.4.1.207" evidence="5"/>
<evidence type="ECO:0000256" key="1">
    <source>
        <dbReference type="ARBA" id="ARBA00004141"/>
    </source>
</evidence>
<dbReference type="Pfam" id="PF06955">
    <property type="entry name" value="XET_C"/>
    <property type="match status" value="1"/>
</dbReference>
<evidence type="ECO:0000256" key="2">
    <source>
        <dbReference type="ARBA" id="ARBA00004191"/>
    </source>
</evidence>
<feature type="transmembrane region" description="Helical" evidence="21">
    <location>
        <begin position="487"/>
        <end position="505"/>
    </location>
</feature>
<dbReference type="InterPro" id="IPR002781">
    <property type="entry name" value="TM_pro_TauE-like"/>
</dbReference>
<keyword evidence="14 21" id="KW-0472">Membrane</keyword>
<accession>A0A8S1ZGZ4</accession>
<proteinExistence type="inferred from homology"/>
<feature type="transmembrane region" description="Helical" evidence="21">
    <location>
        <begin position="613"/>
        <end position="635"/>
    </location>
</feature>
<evidence type="ECO:0000256" key="10">
    <source>
        <dbReference type="ARBA" id="ARBA00022692"/>
    </source>
</evidence>
<dbReference type="CDD" id="cd02176">
    <property type="entry name" value="GH16_XET"/>
    <property type="match status" value="1"/>
</dbReference>
<dbReference type="PANTHER" id="PTHR14255:SF59">
    <property type="entry name" value="SULFITE EXPORTER TAUE_SAFE FAMILY PROTEIN 1-RELATED"/>
    <property type="match status" value="1"/>
</dbReference>
<feature type="domain" description="GH16" evidence="23">
    <location>
        <begin position="29"/>
        <end position="232"/>
    </location>
</feature>
<keyword evidence="16" id="KW-0325">Glycoprotein</keyword>
<keyword evidence="25" id="KW-1185">Reference proteome</keyword>
<dbReference type="InterPro" id="IPR013320">
    <property type="entry name" value="ConA-like_dom_sf"/>
</dbReference>
<evidence type="ECO:0000256" key="14">
    <source>
        <dbReference type="ARBA" id="ARBA00023136"/>
    </source>
</evidence>
<feature type="transmembrane region" description="Helical" evidence="21">
    <location>
        <begin position="576"/>
        <end position="601"/>
    </location>
</feature>
<keyword evidence="12" id="KW-0378">Hydrolase</keyword>
<dbReference type="FunFam" id="2.60.120.200:FF:000025">
    <property type="entry name" value="Xyloglucan endotransglucosylase/hydrolase"/>
    <property type="match status" value="1"/>
</dbReference>
<keyword evidence="8" id="KW-0964">Secreted</keyword>
<feature type="transmembrane region" description="Helical" evidence="21">
    <location>
        <begin position="526"/>
        <end position="547"/>
    </location>
</feature>
<dbReference type="InterPro" id="IPR016455">
    <property type="entry name" value="XTH"/>
</dbReference>
<dbReference type="SUPFAM" id="SSF49899">
    <property type="entry name" value="Concanavalin A-like lectins/glucanases"/>
    <property type="match status" value="1"/>
</dbReference>
<feature type="transmembrane region" description="Helical" evidence="21">
    <location>
        <begin position="421"/>
        <end position="436"/>
    </location>
</feature>
<comment type="catalytic activity">
    <reaction evidence="19">
        <text>breaks a beta-(1-&gt;4) bond in the backbone of a xyloglucan and transfers the xyloglucanyl segment on to O-4 of the non-reducing terminal glucose residue of an acceptor, which can be a xyloglucan or an oligosaccharide of xyloglucan.</text>
        <dbReference type="EC" id="2.4.1.207"/>
    </reaction>
</comment>
<feature type="transmembrane region" description="Helical" evidence="21">
    <location>
        <begin position="641"/>
        <end position="662"/>
    </location>
</feature>
<dbReference type="PROSITE" id="PS51257">
    <property type="entry name" value="PROKAR_LIPOPROTEIN"/>
    <property type="match status" value="1"/>
</dbReference>
<dbReference type="Gene3D" id="2.60.120.200">
    <property type="match status" value="1"/>
</dbReference>
<dbReference type="InterPro" id="IPR000757">
    <property type="entry name" value="Beta-glucanase-like"/>
</dbReference>
<evidence type="ECO:0000256" key="22">
    <source>
        <dbReference type="SAM" id="SignalP"/>
    </source>
</evidence>